<keyword evidence="10" id="KW-1185">Reference proteome</keyword>
<dbReference type="Pfam" id="PF04833">
    <property type="entry name" value="COBRA"/>
    <property type="match status" value="1"/>
</dbReference>
<dbReference type="GO" id="GO:0052324">
    <property type="term" value="P:plant-type cell wall cellulose biosynthetic process"/>
    <property type="evidence" value="ECO:0007669"/>
    <property type="project" value="TreeGrafter"/>
</dbReference>
<protein>
    <recommendedName>
        <fullName evidence="8">COBRA C-terminal domain-containing protein</fullName>
    </recommendedName>
</protein>
<organism evidence="9 10">
    <name type="scientific">Ficus carica</name>
    <name type="common">Common fig</name>
    <dbReference type="NCBI Taxonomy" id="3494"/>
    <lineage>
        <taxon>Eukaryota</taxon>
        <taxon>Viridiplantae</taxon>
        <taxon>Streptophyta</taxon>
        <taxon>Embryophyta</taxon>
        <taxon>Tracheophyta</taxon>
        <taxon>Spermatophyta</taxon>
        <taxon>Magnoliopsida</taxon>
        <taxon>eudicotyledons</taxon>
        <taxon>Gunneridae</taxon>
        <taxon>Pentapetalae</taxon>
        <taxon>rosids</taxon>
        <taxon>fabids</taxon>
        <taxon>Rosales</taxon>
        <taxon>Moraceae</taxon>
        <taxon>Ficeae</taxon>
        <taxon>Ficus</taxon>
    </lineage>
</organism>
<evidence type="ECO:0000256" key="7">
    <source>
        <dbReference type="SAM" id="Phobius"/>
    </source>
</evidence>
<dbReference type="PANTHER" id="PTHR31673">
    <property type="entry name" value="PROTEIN COBRA"/>
    <property type="match status" value="1"/>
</dbReference>
<keyword evidence="7" id="KW-0472">Membrane</keyword>
<evidence type="ECO:0000313" key="9">
    <source>
        <dbReference type="EMBL" id="GMN26498.1"/>
    </source>
</evidence>
<comment type="caution">
    <text evidence="9">The sequence shown here is derived from an EMBL/GenBank/DDBJ whole genome shotgun (WGS) entry which is preliminary data.</text>
</comment>
<keyword evidence="7" id="KW-1133">Transmembrane helix</keyword>
<keyword evidence="3" id="KW-0336">GPI-anchor</keyword>
<evidence type="ECO:0000313" key="10">
    <source>
        <dbReference type="Proteomes" id="UP001187192"/>
    </source>
</evidence>
<comment type="subcellular location">
    <subcellularLocation>
        <location evidence="1">Cell membrane</location>
        <topology evidence="1">Lipid-anchor</topology>
        <topology evidence="1">GPI-anchor</topology>
    </subcellularLocation>
</comment>
<accession>A0AA88CLV9</accession>
<keyword evidence="4" id="KW-0732">Signal</keyword>
<keyword evidence="5" id="KW-0325">Glycoprotein</keyword>
<dbReference type="GO" id="GO:0005886">
    <property type="term" value="C:plasma membrane"/>
    <property type="evidence" value="ECO:0007669"/>
    <property type="project" value="UniProtKB-SubCell"/>
</dbReference>
<dbReference type="AlphaFoldDB" id="A0AA88CLV9"/>
<dbReference type="GO" id="GO:0010215">
    <property type="term" value="P:cellulose microfibril organization"/>
    <property type="evidence" value="ECO:0007669"/>
    <property type="project" value="InterPro"/>
</dbReference>
<keyword evidence="7" id="KW-0812">Transmembrane</keyword>
<comment type="similarity">
    <text evidence="2">Belongs to the COBRA family.</text>
</comment>
<evidence type="ECO:0000256" key="6">
    <source>
        <dbReference type="ARBA" id="ARBA00023288"/>
    </source>
</evidence>
<dbReference type="Proteomes" id="UP001187192">
    <property type="component" value="Unassembled WGS sequence"/>
</dbReference>
<dbReference type="EMBL" id="BTGU01004398">
    <property type="protein sequence ID" value="GMN26498.1"/>
    <property type="molecule type" value="Genomic_DNA"/>
</dbReference>
<gene>
    <name evidence="9" type="ORF">TIFTF001_046060</name>
</gene>
<feature type="transmembrane region" description="Helical" evidence="7">
    <location>
        <begin position="358"/>
        <end position="378"/>
    </location>
</feature>
<name>A0AA88CLV9_FICCA</name>
<dbReference type="PIRSF" id="PIRSF038122">
    <property type="entry name" value="COBRA"/>
    <property type="match status" value="1"/>
</dbReference>
<dbReference type="GO" id="GO:0098552">
    <property type="term" value="C:side of membrane"/>
    <property type="evidence" value="ECO:0007669"/>
    <property type="project" value="UniProtKB-KW"/>
</dbReference>
<dbReference type="Pfam" id="PF25079">
    <property type="entry name" value="COB_C"/>
    <property type="match status" value="1"/>
</dbReference>
<dbReference type="InterPro" id="IPR056900">
    <property type="entry name" value="COB_C"/>
</dbReference>
<evidence type="ECO:0000256" key="1">
    <source>
        <dbReference type="ARBA" id="ARBA00004609"/>
    </source>
</evidence>
<sequence>MYRQITSPGWTIGWTWAKKEVIWSIVGAQATDQGDCSKFKGNIPHCCMRNPAIVDLLPGVPDNQRFSDCCKGGVLASSEQDPAAAVSAFQPSVGLSGASNKTVRPPKNFYLLGPGPGYTCGGATVVPPSVSLSADGRRRTRAMMTWTVTCGYSPFLATKNPTCCVSLSSFYNPSITPCPSCACGCQDPNNCAANDIKISSVVTPEGTASKQNLPMVQCTQHMCPVRVHWHVKTNYKEYWRVKLTITNFNYLKNYAKWTLVVQHPNLNNLAKVYSLLYKPLDRYRLLNDTGMFFVVKYYNDLLMEAGPHRNVQTELLLKKDKTTFTLDQGWAFPLKIYFNGDECMMPLPDAYPSLPNSAYWNLISSITFYTILFLLVLVA</sequence>
<evidence type="ECO:0000256" key="4">
    <source>
        <dbReference type="ARBA" id="ARBA00022729"/>
    </source>
</evidence>
<dbReference type="PANTHER" id="PTHR31673:SF57">
    <property type="entry name" value="COBRA-LIKE PROTEIN"/>
    <property type="match status" value="1"/>
</dbReference>
<evidence type="ECO:0000256" key="3">
    <source>
        <dbReference type="ARBA" id="ARBA00022622"/>
    </source>
</evidence>
<dbReference type="InterPro" id="IPR006918">
    <property type="entry name" value="COBRA_pln"/>
</dbReference>
<feature type="domain" description="COBRA C-terminal" evidence="8">
    <location>
        <begin position="162"/>
        <end position="352"/>
    </location>
</feature>
<evidence type="ECO:0000256" key="5">
    <source>
        <dbReference type="ARBA" id="ARBA00023180"/>
    </source>
</evidence>
<evidence type="ECO:0000259" key="8">
    <source>
        <dbReference type="Pfam" id="PF25079"/>
    </source>
</evidence>
<reference evidence="9" key="1">
    <citation type="submission" date="2023-07" db="EMBL/GenBank/DDBJ databases">
        <title>draft genome sequence of fig (Ficus carica).</title>
        <authorList>
            <person name="Takahashi T."/>
            <person name="Nishimura K."/>
        </authorList>
    </citation>
    <scope>NUCLEOTIDE SEQUENCE</scope>
</reference>
<keyword evidence="6" id="KW-0449">Lipoprotein</keyword>
<evidence type="ECO:0000256" key="2">
    <source>
        <dbReference type="ARBA" id="ARBA00005507"/>
    </source>
</evidence>
<proteinExistence type="inferred from homology"/>